<dbReference type="EMBL" id="BPLR01014091">
    <property type="protein sequence ID" value="GIY66193.1"/>
    <property type="molecule type" value="Genomic_DNA"/>
</dbReference>
<protein>
    <submittedName>
        <fullName evidence="1">Uncharacterized protein</fullName>
    </submittedName>
</protein>
<accession>A0AAV4V841</accession>
<proteinExistence type="predicted"/>
<sequence>MHNYSSTKLTELNTPTSDRAYGSTCIYVKNTLVHPTKTSLTLHEIESTTVEAKLNNAPPITTVFLDPPTIQLQISKT</sequence>
<reference evidence="1 2" key="1">
    <citation type="submission" date="2021-06" db="EMBL/GenBank/DDBJ databases">
        <title>Caerostris extrusa draft genome.</title>
        <authorList>
            <person name="Kono N."/>
            <person name="Arakawa K."/>
        </authorList>
    </citation>
    <scope>NUCLEOTIDE SEQUENCE [LARGE SCALE GENOMIC DNA]</scope>
</reference>
<organism evidence="1 2">
    <name type="scientific">Caerostris extrusa</name>
    <name type="common">Bark spider</name>
    <name type="synonym">Caerostris bankana</name>
    <dbReference type="NCBI Taxonomy" id="172846"/>
    <lineage>
        <taxon>Eukaryota</taxon>
        <taxon>Metazoa</taxon>
        <taxon>Ecdysozoa</taxon>
        <taxon>Arthropoda</taxon>
        <taxon>Chelicerata</taxon>
        <taxon>Arachnida</taxon>
        <taxon>Araneae</taxon>
        <taxon>Araneomorphae</taxon>
        <taxon>Entelegynae</taxon>
        <taxon>Araneoidea</taxon>
        <taxon>Araneidae</taxon>
        <taxon>Caerostris</taxon>
    </lineage>
</organism>
<name>A0AAV4V841_CAEEX</name>
<comment type="caution">
    <text evidence="1">The sequence shown here is derived from an EMBL/GenBank/DDBJ whole genome shotgun (WGS) entry which is preliminary data.</text>
</comment>
<dbReference type="AlphaFoldDB" id="A0AAV4V841"/>
<keyword evidence="2" id="KW-1185">Reference proteome</keyword>
<evidence type="ECO:0000313" key="2">
    <source>
        <dbReference type="Proteomes" id="UP001054945"/>
    </source>
</evidence>
<dbReference type="Proteomes" id="UP001054945">
    <property type="component" value="Unassembled WGS sequence"/>
</dbReference>
<gene>
    <name evidence="1" type="ORF">CEXT_281</name>
</gene>
<evidence type="ECO:0000313" key="1">
    <source>
        <dbReference type="EMBL" id="GIY66193.1"/>
    </source>
</evidence>